<evidence type="ECO:0000259" key="7">
    <source>
        <dbReference type="Pfam" id="PF12823"/>
    </source>
</evidence>
<dbReference type="Proteomes" id="UP001501495">
    <property type="component" value="Unassembled WGS sequence"/>
</dbReference>
<keyword evidence="5 6" id="KW-0472">Membrane</keyword>
<keyword evidence="4 6" id="KW-1133">Transmembrane helix</keyword>
<dbReference type="Pfam" id="PF12823">
    <property type="entry name" value="DUF3817"/>
    <property type="match status" value="1"/>
</dbReference>
<evidence type="ECO:0000256" key="1">
    <source>
        <dbReference type="ARBA" id="ARBA00004651"/>
    </source>
</evidence>
<reference evidence="9" key="1">
    <citation type="journal article" date="2019" name="Int. J. Syst. Evol. Microbiol.">
        <title>The Global Catalogue of Microorganisms (GCM) 10K type strain sequencing project: providing services to taxonomists for standard genome sequencing and annotation.</title>
        <authorList>
            <consortium name="The Broad Institute Genomics Platform"/>
            <consortium name="The Broad Institute Genome Sequencing Center for Infectious Disease"/>
            <person name="Wu L."/>
            <person name="Ma J."/>
        </authorList>
    </citation>
    <scope>NUCLEOTIDE SEQUENCE [LARGE SCALE GENOMIC DNA]</scope>
    <source>
        <strain evidence="9">JCM 16703</strain>
    </source>
</reference>
<keyword evidence="3 6" id="KW-0812">Transmembrane</keyword>
<evidence type="ECO:0000256" key="4">
    <source>
        <dbReference type="ARBA" id="ARBA00022989"/>
    </source>
</evidence>
<dbReference type="PANTHER" id="PTHR40077">
    <property type="entry name" value="MEMBRANE PROTEIN-RELATED"/>
    <property type="match status" value="1"/>
</dbReference>
<evidence type="ECO:0000256" key="2">
    <source>
        <dbReference type="ARBA" id="ARBA00022475"/>
    </source>
</evidence>
<dbReference type="EMBL" id="BAAAZH010000020">
    <property type="protein sequence ID" value="GAA4122364.1"/>
    <property type="molecule type" value="Genomic_DNA"/>
</dbReference>
<evidence type="ECO:0000256" key="3">
    <source>
        <dbReference type="ARBA" id="ARBA00022692"/>
    </source>
</evidence>
<protein>
    <submittedName>
        <fullName evidence="8">DUF3817 domain-containing protein</fullName>
    </submittedName>
</protein>
<accession>A0ABP7XP15</accession>
<proteinExistence type="predicted"/>
<keyword evidence="9" id="KW-1185">Reference proteome</keyword>
<organism evidence="8 9">
    <name type="scientific">Nocardioides fonticola</name>
    <dbReference type="NCBI Taxonomy" id="450363"/>
    <lineage>
        <taxon>Bacteria</taxon>
        <taxon>Bacillati</taxon>
        <taxon>Actinomycetota</taxon>
        <taxon>Actinomycetes</taxon>
        <taxon>Propionibacteriales</taxon>
        <taxon>Nocardioidaceae</taxon>
        <taxon>Nocardioides</taxon>
    </lineage>
</organism>
<sequence length="158" mass="17135">MSAPAPAVTRLPSPTVWFRRIADTEAVTWALLLTGMVLKYSGVTEWGVRVFGMVHGVVFIAYCLTTVLIGVDQRWPAKRVLLGLVSSIPPFLTIWFDRRSERLGHLADAWRLLDAAPATRAERATAWLLRNPARGVAVGVVAVLVLTVVALLVGPPAG</sequence>
<dbReference type="RefSeq" id="WP_344734083.1">
    <property type="nucleotide sequence ID" value="NZ_BAAAZH010000020.1"/>
</dbReference>
<keyword evidence="2" id="KW-1003">Cell membrane</keyword>
<name>A0ABP7XP15_9ACTN</name>
<evidence type="ECO:0000256" key="6">
    <source>
        <dbReference type="SAM" id="Phobius"/>
    </source>
</evidence>
<comment type="subcellular location">
    <subcellularLocation>
        <location evidence="1">Cell membrane</location>
        <topology evidence="1">Multi-pass membrane protein</topology>
    </subcellularLocation>
</comment>
<evidence type="ECO:0000313" key="8">
    <source>
        <dbReference type="EMBL" id="GAA4122364.1"/>
    </source>
</evidence>
<comment type="caution">
    <text evidence="8">The sequence shown here is derived from an EMBL/GenBank/DDBJ whole genome shotgun (WGS) entry which is preliminary data.</text>
</comment>
<feature type="transmembrane region" description="Helical" evidence="6">
    <location>
        <begin position="133"/>
        <end position="153"/>
    </location>
</feature>
<evidence type="ECO:0000256" key="5">
    <source>
        <dbReference type="ARBA" id="ARBA00023136"/>
    </source>
</evidence>
<feature type="domain" description="DUF3817" evidence="7">
    <location>
        <begin position="17"/>
        <end position="101"/>
    </location>
</feature>
<evidence type="ECO:0000313" key="9">
    <source>
        <dbReference type="Proteomes" id="UP001501495"/>
    </source>
</evidence>
<gene>
    <name evidence="8" type="ORF">GCM10022215_28160</name>
</gene>
<dbReference type="NCBIfam" id="TIGR03954">
    <property type="entry name" value="integ_memb_HG"/>
    <property type="match status" value="1"/>
</dbReference>
<feature type="transmembrane region" description="Helical" evidence="6">
    <location>
        <begin position="50"/>
        <end position="71"/>
    </location>
</feature>
<dbReference type="InterPro" id="IPR023845">
    <property type="entry name" value="DUF3817_TM"/>
</dbReference>
<dbReference type="PANTHER" id="PTHR40077:SF1">
    <property type="entry name" value="MEMBRANE PROTEIN"/>
    <property type="match status" value="1"/>
</dbReference>